<dbReference type="Proteomes" id="UP000054560">
    <property type="component" value="Unassembled WGS sequence"/>
</dbReference>
<evidence type="ECO:0000313" key="1">
    <source>
        <dbReference type="EMBL" id="KNC74571.1"/>
    </source>
</evidence>
<reference evidence="1 2" key="1">
    <citation type="submission" date="2011-02" db="EMBL/GenBank/DDBJ databases">
        <title>The Genome Sequence of Sphaeroforma arctica JP610.</title>
        <authorList>
            <consortium name="The Broad Institute Genome Sequencing Platform"/>
            <person name="Russ C."/>
            <person name="Cuomo C."/>
            <person name="Young S.K."/>
            <person name="Zeng Q."/>
            <person name="Gargeya S."/>
            <person name="Alvarado L."/>
            <person name="Berlin A."/>
            <person name="Chapman S.B."/>
            <person name="Chen Z."/>
            <person name="Freedman E."/>
            <person name="Gellesch M."/>
            <person name="Goldberg J."/>
            <person name="Griggs A."/>
            <person name="Gujja S."/>
            <person name="Heilman E."/>
            <person name="Heiman D."/>
            <person name="Howarth C."/>
            <person name="Mehta T."/>
            <person name="Neiman D."/>
            <person name="Pearson M."/>
            <person name="Roberts A."/>
            <person name="Saif S."/>
            <person name="Shea T."/>
            <person name="Shenoy N."/>
            <person name="Sisk P."/>
            <person name="Stolte C."/>
            <person name="Sykes S."/>
            <person name="White J."/>
            <person name="Yandava C."/>
            <person name="Burger G."/>
            <person name="Gray M.W."/>
            <person name="Holland P.W.H."/>
            <person name="King N."/>
            <person name="Lang F.B.F."/>
            <person name="Roger A.J."/>
            <person name="Ruiz-Trillo I."/>
            <person name="Haas B."/>
            <person name="Nusbaum C."/>
            <person name="Birren B."/>
        </authorList>
    </citation>
    <scope>NUCLEOTIDE SEQUENCE [LARGE SCALE GENOMIC DNA]</scope>
    <source>
        <strain evidence="1 2">JP610</strain>
    </source>
</reference>
<dbReference type="AlphaFoldDB" id="A0A0L0FDP5"/>
<evidence type="ECO:0000313" key="2">
    <source>
        <dbReference type="Proteomes" id="UP000054560"/>
    </source>
</evidence>
<dbReference type="RefSeq" id="XP_014148473.1">
    <property type="nucleotide sequence ID" value="XM_014292998.1"/>
</dbReference>
<keyword evidence="2" id="KW-1185">Reference proteome</keyword>
<organism evidence="1 2">
    <name type="scientific">Sphaeroforma arctica JP610</name>
    <dbReference type="NCBI Taxonomy" id="667725"/>
    <lineage>
        <taxon>Eukaryota</taxon>
        <taxon>Ichthyosporea</taxon>
        <taxon>Ichthyophonida</taxon>
        <taxon>Sphaeroforma</taxon>
    </lineage>
</organism>
<dbReference type="GeneID" id="25913387"/>
<proteinExistence type="predicted"/>
<protein>
    <submittedName>
        <fullName evidence="1">Uncharacterized protein</fullName>
    </submittedName>
</protein>
<dbReference type="EMBL" id="KQ244274">
    <property type="protein sequence ID" value="KNC74571.1"/>
    <property type="molecule type" value="Genomic_DNA"/>
</dbReference>
<feature type="non-terminal residue" evidence="1">
    <location>
        <position position="1"/>
    </location>
</feature>
<accession>A0A0L0FDP5</accession>
<name>A0A0L0FDP5_9EUKA</name>
<gene>
    <name evidence="1" type="ORF">SARC_12883</name>
</gene>
<sequence length="119" mass="13360">DQSAAGKTLGLRVLGGSSPAILVRDLEGMYHAKHWTGQYTAVISEDTYHILYNCISMARMCYILMGRHVHRPGGPKLITQYTKIMVLLYCLVNSDFGYDVQRLDFSTMDVFINPSALVK</sequence>